<gene>
    <name evidence="8" type="ORF">OSTQU699_LOCUS1046</name>
</gene>
<dbReference type="Pfam" id="PF03055">
    <property type="entry name" value="RPE65"/>
    <property type="match status" value="1"/>
</dbReference>
<sequence>MCEHVEPRWSSRQRLAPGGLWSTKVKLATKDRHAGQLRGRMLDQSGRFGKPRRRFRRVLVATQSTDGFAERLGKGLTKGLGFIGTREGGSGSSGRQRLANVEEGAQSSVAGKEADESLAVEDWDRRDWFSAYERAEEVPSGYWMKAEGQLPEELSGTYFRNGPGSWTKAGEGVIHPFDSDGLVASIAIHDGKAFFRSKYVRTNE</sequence>
<accession>A0A8S1IMY7</accession>
<comment type="similarity">
    <text evidence="2">Belongs to the carotenoid oxygenase family.</text>
</comment>
<evidence type="ECO:0000256" key="5">
    <source>
        <dbReference type="ARBA" id="ARBA00023004"/>
    </source>
</evidence>
<proteinExistence type="inferred from homology"/>
<evidence type="ECO:0000256" key="7">
    <source>
        <dbReference type="ARBA" id="ARBA00048709"/>
    </source>
</evidence>
<dbReference type="GO" id="GO:0016121">
    <property type="term" value="P:carotene catabolic process"/>
    <property type="evidence" value="ECO:0007669"/>
    <property type="project" value="TreeGrafter"/>
</dbReference>
<dbReference type="GO" id="GO:0010436">
    <property type="term" value="F:carotenoid dioxygenase activity"/>
    <property type="evidence" value="ECO:0007669"/>
    <property type="project" value="TreeGrafter"/>
</dbReference>
<dbReference type="PANTHER" id="PTHR10543">
    <property type="entry name" value="BETA-CAROTENE DIOXYGENASE"/>
    <property type="match status" value="1"/>
</dbReference>
<evidence type="ECO:0000313" key="9">
    <source>
        <dbReference type="Proteomes" id="UP000708148"/>
    </source>
</evidence>
<reference evidence="8" key="1">
    <citation type="submission" date="2020-12" db="EMBL/GenBank/DDBJ databases">
        <authorList>
            <person name="Iha C."/>
        </authorList>
    </citation>
    <scope>NUCLEOTIDE SEQUENCE</scope>
</reference>
<dbReference type="PANTHER" id="PTHR10543:SF89">
    <property type="entry name" value="CAROTENOID 9,10(9',10')-CLEAVAGE DIOXYGENASE 1"/>
    <property type="match status" value="1"/>
</dbReference>
<dbReference type="Proteomes" id="UP000708148">
    <property type="component" value="Unassembled WGS sequence"/>
</dbReference>
<dbReference type="GO" id="GO:0046872">
    <property type="term" value="F:metal ion binding"/>
    <property type="evidence" value="ECO:0007669"/>
    <property type="project" value="UniProtKB-KW"/>
</dbReference>
<keyword evidence="3" id="KW-0479">Metal-binding</keyword>
<dbReference type="InterPro" id="IPR004294">
    <property type="entry name" value="Carotenoid_Oase"/>
</dbReference>
<evidence type="ECO:0000256" key="4">
    <source>
        <dbReference type="ARBA" id="ARBA00023002"/>
    </source>
</evidence>
<keyword evidence="9" id="KW-1185">Reference proteome</keyword>
<dbReference type="AlphaFoldDB" id="A0A8S1IMY7"/>
<dbReference type="EC" id="1.14.99.n4" evidence="6"/>
<comment type="catalytic activity">
    <reaction evidence="7">
        <text>all-trans-zeaxanthin + 2 O2 = 4,9-dimethyldodeca-2,4,6,8,10-pentaenedial + 2 (3R)-hydroxy-beta-ionone</text>
        <dbReference type="Rhea" id="RHEA:26393"/>
        <dbReference type="ChEBI" id="CHEBI:15379"/>
        <dbReference type="ChEBI" id="CHEBI:27547"/>
        <dbReference type="ChEBI" id="CHEBI:53171"/>
        <dbReference type="ChEBI" id="CHEBI:53173"/>
        <dbReference type="EC" id="1.14.99.n4"/>
    </reaction>
</comment>
<name>A0A8S1IMY7_9CHLO</name>
<keyword evidence="5" id="KW-0408">Iron</keyword>
<evidence type="ECO:0000313" key="8">
    <source>
        <dbReference type="EMBL" id="CAD7695685.1"/>
    </source>
</evidence>
<evidence type="ECO:0000256" key="1">
    <source>
        <dbReference type="ARBA" id="ARBA00001954"/>
    </source>
</evidence>
<protein>
    <recommendedName>
        <fullName evidence="6">carotenoid 9,10-dioxygenase</fullName>
        <ecNumber evidence="6">1.14.99.n4</ecNumber>
    </recommendedName>
</protein>
<evidence type="ECO:0000256" key="3">
    <source>
        <dbReference type="ARBA" id="ARBA00022723"/>
    </source>
</evidence>
<evidence type="ECO:0000256" key="6">
    <source>
        <dbReference type="ARBA" id="ARBA00039084"/>
    </source>
</evidence>
<keyword evidence="4" id="KW-0560">Oxidoreductase</keyword>
<dbReference type="OrthoDB" id="1069523at2759"/>
<dbReference type="EMBL" id="CAJHUC010000375">
    <property type="protein sequence ID" value="CAD7695685.1"/>
    <property type="molecule type" value="Genomic_DNA"/>
</dbReference>
<comment type="cofactor">
    <cofactor evidence="1">
        <name>Fe(2+)</name>
        <dbReference type="ChEBI" id="CHEBI:29033"/>
    </cofactor>
</comment>
<comment type="caution">
    <text evidence="8">The sequence shown here is derived from an EMBL/GenBank/DDBJ whole genome shotgun (WGS) entry which is preliminary data.</text>
</comment>
<organism evidence="8 9">
    <name type="scientific">Ostreobium quekettii</name>
    <dbReference type="NCBI Taxonomy" id="121088"/>
    <lineage>
        <taxon>Eukaryota</taxon>
        <taxon>Viridiplantae</taxon>
        <taxon>Chlorophyta</taxon>
        <taxon>core chlorophytes</taxon>
        <taxon>Ulvophyceae</taxon>
        <taxon>TCBD clade</taxon>
        <taxon>Bryopsidales</taxon>
        <taxon>Ostreobineae</taxon>
        <taxon>Ostreobiaceae</taxon>
        <taxon>Ostreobium</taxon>
    </lineage>
</organism>
<evidence type="ECO:0000256" key="2">
    <source>
        <dbReference type="ARBA" id="ARBA00006787"/>
    </source>
</evidence>